<dbReference type="PROSITE" id="PS51335">
    <property type="entry name" value="ELMO"/>
    <property type="match status" value="1"/>
</dbReference>
<dbReference type="PANTHER" id="PTHR12771">
    <property type="entry name" value="ENGULFMENT AND CELL MOTILITY"/>
    <property type="match status" value="1"/>
</dbReference>
<dbReference type="InterPro" id="IPR016024">
    <property type="entry name" value="ARM-type_fold"/>
</dbReference>
<dbReference type="InterPro" id="IPR011989">
    <property type="entry name" value="ARM-like"/>
</dbReference>
<dbReference type="SUPFAM" id="SSF50729">
    <property type="entry name" value="PH domain-like"/>
    <property type="match status" value="1"/>
</dbReference>
<dbReference type="AlphaFoldDB" id="A0A913XVP0"/>
<dbReference type="InterPro" id="IPR024574">
    <property type="entry name" value="ELMO_ARM"/>
</dbReference>
<accession>A0A913XVP0</accession>
<evidence type="ECO:0000313" key="6">
    <source>
        <dbReference type="EnsemblMetazoa" id="XP_020911020.1"/>
    </source>
</evidence>
<dbReference type="EnsemblMetazoa" id="XM_021055361.2">
    <property type="protein sequence ID" value="XP_020911020.1"/>
    <property type="gene ID" value="LOC110248799"/>
</dbReference>
<dbReference type="InterPro" id="IPR011993">
    <property type="entry name" value="PH-like_dom_sf"/>
</dbReference>
<evidence type="ECO:0000256" key="2">
    <source>
        <dbReference type="ARBA" id="ARBA00022907"/>
    </source>
</evidence>
<dbReference type="KEGG" id="epa:110248799"/>
<feature type="domain" description="ELMO" evidence="5">
    <location>
        <begin position="306"/>
        <end position="475"/>
    </location>
</feature>
<name>A0A913XVP0_EXADI</name>
<evidence type="ECO:0000256" key="1">
    <source>
        <dbReference type="ARBA" id="ARBA00022703"/>
    </source>
</evidence>
<evidence type="ECO:0000259" key="5">
    <source>
        <dbReference type="PROSITE" id="PS51335"/>
    </source>
</evidence>
<dbReference type="SUPFAM" id="SSF48371">
    <property type="entry name" value="ARM repeat"/>
    <property type="match status" value="1"/>
</dbReference>
<dbReference type="GO" id="GO:0007015">
    <property type="term" value="P:actin filament organization"/>
    <property type="evidence" value="ECO:0007669"/>
    <property type="project" value="TreeGrafter"/>
</dbReference>
<dbReference type="RefSeq" id="XP_020911020.1">
    <property type="nucleotide sequence ID" value="XM_021055361.2"/>
</dbReference>
<evidence type="ECO:0000256" key="4">
    <source>
        <dbReference type="ARBA" id="ARBA00024863"/>
    </source>
</evidence>
<dbReference type="GO" id="GO:0006909">
    <property type="term" value="P:phagocytosis"/>
    <property type="evidence" value="ECO:0007669"/>
    <property type="project" value="UniProtKB-KW"/>
</dbReference>
<sequence>MSTGVVRIAIEKEGQLPQLIILDQTQPLENIIKEICVKWNISIPEQYAFQYADYNLYITEENRFEIGNGNVLKLTLSPAKLAQDIFDKLQSPNVEDKKSILAQLSNIAEDPTFAGEFIKRNGLGLIISLLEARPESPETMAHALKAFQELMEHPGLKWDILTHGFIKNLTVFVNKMSGTDPTVLKRCLAILESTVSNSYNLYPIAEKEIKFESLIKHIHNSNQEIQLNALALINALFMKKAEPSKRKAFVEMMLKAGVRNEILSHIIRANKPIQNEMAHQLYVYQALMFSQHADRLRQRGDRRNQSLLETLDVLRKTVFDSESGTGRPVSQMANSGWDFKTLGFTNYENPAQDFNETPPGLLPAHCMAYFAHRHPDQFIKVVCQNFARGDDHGCPFARSSIALTKLLCELLKVSDESYAEAGDYYPIFFTTDYGFEEFFCICIQLVNKTWKERKAFASDFTKVIATVKIQIERSLAEKQHTMEAFRNFIFNLDYNKINKYINEEDRTRNIQLLQSKPVLDLKQQILPHLKNIVGRQRLDQLIEGRWFEKYKKKDNNWYCRLSPNLKFLHYGEGEGQGAPSLEALPNKLPISGIKQLLIGKDCPHAKEKKALKLFYFSLVYERDTSDDHLNFTVTNQQIFDTWVDGLSVLLNKEMPSATSKEDLETLQDMEIKLRLLDLENIPIPESPPPIPADPPNYNFAFTF</sequence>
<dbReference type="GO" id="GO:0017124">
    <property type="term" value="F:SH3 domain binding"/>
    <property type="evidence" value="ECO:0007669"/>
    <property type="project" value="UniProtKB-KW"/>
</dbReference>
<keyword evidence="3" id="KW-0729">SH3-binding</keyword>
<evidence type="ECO:0000256" key="3">
    <source>
        <dbReference type="ARBA" id="ARBA00023036"/>
    </source>
</evidence>
<reference evidence="6" key="1">
    <citation type="submission" date="2022-11" db="UniProtKB">
        <authorList>
            <consortium name="EnsemblMetazoa"/>
        </authorList>
    </citation>
    <scope>IDENTIFICATION</scope>
</reference>
<dbReference type="Gene3D" id="2.30.29.30">
    <property type="entry name" value="Pleckstrin-homology domain (PH domain)/Phosphotyrosine-binding domain (PTB)"/>
    <property type="match status" value="1"/>
</dbReference>
<dbReference type="OMA" id="CPHMKDL"/>
<keyword evidence="1" id="KW-0053">Apoptosis</keyword>
<dbReference type="Proteomes" id="UP000887567">
    <property type="component" value="Unplaced"/>
</dbReference>
<dbReference type="InterPro" id="IPR001849">
    <property type="entry name" value="PH_domain"/>
</dbReference>
<evidence type="ECO:0000313" key="7">
    <source>
        <dbReference type="Proteomes" id="UP000887567"/>
    </source>
</evidence>
<dbReference type="GO" id="GO:0048870">
    <property type="term" value="P:cell motility"/>
    <property type="evidence" value="ECO:0007669"/>
    <property type="project" value="TreeGrafter"/>
</dbReference>
<comment type="function">
    <text evidence="4">Involved in cytoskeletal rearrangements required for phagocytosis of apoptotic cells and cell motility. Acts in association with DOCK1 and CRK. Was initially proposed to be required in complex with DOCK1 to activate Rac Rho small GTPases. May enhance the guanine nucleotide exchange factor (GEF) activity of DOCK1.</text>
</comment>
<dbReference type="GeneID" id="110248799"/>
<keyword evidence="7" id="KW-1185">Reference proteome</keyword>
<proteinExistence type="predicted"/>
<dbReference type="InterPro" id="IPR050868">
    <property type="entry name" value="ELMO_domain-containing"/>
</dbReference>
<organism evidence="6 7">
    <name type="scientific">Exaiptasia diaphana</name>
    <name type="common">Tropical sea anemone</name>
    <name type="synonym">Aiptasia pulchella</name>
    <dbReference type="NCBI Taxonomy" id="2652724"/>
    <lineage>
        <taxon>Eukaryota</taxon>
        <taxon>Metazoa</taxon>
        <taxon>Cnidaria</taxon>
        <taxon>Anthozoa</taxon>
        <taxon>Hexacorallia</taxon>
        <taxon>Actiniaria</taxon>
        <taxon>Aiptasiidae</taxon>
        <taxon>Exaiptasia</taxon>
    </lineage>
</organism>
<keyword evidence="2" id="KW-0581">Phagocytosis</keyword>
<dbReference type="PANTHER" id="PTHR12771:SF56">
    <property type="entry name" value="CED-12"/>
    <property type="match status" value="1"/>
</dbReference>
<dbReference type="Pfam" id="PF11841">
    <property type="entry name" value="ELMO_ARM"/>
    <property type="match status" value="1"/>
</dbReference>
<dbReference type="Pfam" id="PF16457">
    <property type="entry name" value="PH_12"/>
    <property type="match status" value="1"/>
</dbReference>
<dbReference type="InterPro" id="IPR006816">
    <property type="entry name" value="ELMO_dom"/>
</dbReference>
<dbReference type="Pfam" id="PF04727">
    <property type="entry name" value="ELMO_CED12"/>
    <property type="match status" value="1"/>
</dbReference>
<dbReference type="OrthoDB" id="28413at2759"/>
<dbReference type="GO" id="GO:0005886">
    <property type="term" value="C:plasma membrane"/>
    <property type="evidence" value="ECO:0007669"/>
    <property type="project" value="TreeGrafter"/>
</dbReference>
<dbReference type="GO" id="GO:0006915">
    <property type="term" value="P:apoptotic process"/>
    <property type="evidence" value="ECO:0007669"/>
    <property type="project" value="UniProtKB-KW"/>
</dbReference>
<protein>
    <recommendedName>
        <fullName evidence="5">ELMO domain-containing protein</fullName>
    </recommendedName>
</protein>
<dbReference type="Gene3D" id="1.25.10.10">
    <property type="entry name" value="Leucine-rich Repeat Variant"/>
    <property type="match status" value="1"/>
</dbReference>